<evidence type="ECO:0000256" key="6">
    <source>
        <dbReference type="ARBA" id="ARBA00023136"/>
    </source>
</evidence>
<keyword evidence="3 10" id="KW-0808">Transferase</keyword>
<organism evidence="13 15">
    <name type="scientific">Neospora caninum (strain Liverpool)</name>
    <dbReference type="NCBI Taxonomy" id="572307"/>
    <lineage>
        <taxon>Eukaryota</taxon>
        <taxon>Sar</taxon>
        <taxon>Alveolata</taxon>
        <taxon>Apicomplexa</taxon>
        <taxon>Conoidasida</taxon>
        <taxon>Coccidia</taxon>
        <taxon>Eucoccidiorida</taxon>
        <taxon>Eimeriorina</taxon>
        <taxon>Sarcocystidae</taxon>
        <taxon>Neospora</taxon>
    </lineage>
</organism>
<dbReference type="RefSeq" id="XP_003885944.1">
    <property type="nucleotide sequence ID" value="XM_003885895.1"/>
</dbReference>
<evidence type="ECO:0000256" key="9">
    <source>
        <dbReference type="ARBA" id="ARBA00023315"/>
    </source>
</evidence>
<reference evidence="13" key="2">
    <citation type="submission" date="2011-03" db="EMBL/GenBank/DDBJ databases">
        <title>Comparative genomics and transcriptomics of Neospora caninum and Toxoplasma gondii.</title>
        <authorList>
            <person name="Reid A.J."/>
            <person name="Sohal A."/>
            <person name="Harris D."/>
            <person name="Quail M."/>
            <person name="Sanders M."/>
            <person name="Berriman M."/>
            <person name="Wastling J.M."/>
            <person name="Pain A."/>
        </authorList>
    </citation>
    <scope>NUCLEOTIDE SEQUENCE</scope>
    <source>
        <strain evidence="13">Liverpool</strain>
    </source>
</reference>
<evidence type="ECO:0000256" key="1">
    <source>
        <dbReference type="ARBA" id="ARBA00004127"/>
    </source>
</evidence>
<evidence type="ECO:0000256" key="3">
    <source>
        <dbReference type="ARBA" id="ARBA00022679"/>
    </source>
</evidence>
<dbReference type="GeneID" id="13445141"/>
<dbReference type="EC" id="2.3.1.225" evidence="10"/>
<evidence type="ECO:0000259" key="12">
    <source>
        <dbReference type="Pfam" id="PF01529"/>
    </source>
</evidence>
<keyword evidence="4 10" id="KW-0812">Transmembrane</keyword>
<accession>F0VQC1</accession>
<reference evidence="13" key="1">
    <citation type="submission" date="2011-02" db="EMBL/GenBank/DDBJ databases">
        <authorList>
            <person name="Aslett M."/>
        </authorList>
    </citation>
    <scope>NUCLEOTIDE SEQUENCE</scope>
    <source>
        <strain evidence="13">Liverpool</strain>
    </source>
</reference>
<comment type="subcellular location">
    <subcellularLocation>
        <location evidence="1">Endomembrane system</location>
        <topology evidence="1">Multi-pass membrane protein</topology>
    </subcellularLocation>
</comment>
<dbReference type="EMBL" id="FR823393">
    <property type="protein sequence ID" value="CBZ55918.1"/>
    <property type="molecule type" value="Genomic_DNA"/>
</dbReference>
<name>F0VQC1_NEOCL</name>
<comment type="domain">
    <text evidence="10">The DHHC domain is required for palmitoyltransferase activity.</text>
</comment>
<evidence type="ECO:0000256" key="11">
    <source>
        <dbReference type="SAM" id="MobiDB-lite"/>
    </source>
</evidence>
<dbReference type="Proteomes" id="UP000007494">
    <property type="component" value="Chromosome XII"/>
</dbReference>
<evidence type="ECO:0000313" key="13">
    <source>
        <dbReference type="EMBL" id="CBZ55918.1"/>
    </source>
</evidence>
<keyword evidence="7" id="KW-0564">Palmitate</keyword>
<dbReference type="eggNOG" id="KOG1312">
    <property type="taxonomic scope" value="Eukaryota"/>
</dbReference>
<dbReference type="Pfam" id="PF01529">
    <property type="entry name" value="DHHC"/>
    <property type="match status" value="1"/>
</dbReference>
<dbReference type="PANTHER" id="PTHR22883:SF301">
    <property type="entry name" value="PALMITOYLTRANSFERASE ZDHHC12"/>
    <property type="match status" value="1"/>
</dbReference>
<keyword evidence="9 10" id="KW-0012">Acyltransferase</keyword>
<dbReference type="PROSITE" id="PS50216">
    <property type="entry name" value="DHHC"/>
    <property type="match status" value="1"/>
</dbReference>
<evidence type="ECO:0000256" key="5">
    <source>
        <dbReference type="ARBA" id="ARBA00022989"/>
    </source>
</evidence>
<comment type="catalytic activity">
    <reaction evidence="10">
        <text>L-cysteinyl-[protein] + hexadecanoyl-CoA = S-hexadecanoyl-L-cysteinyl-[protein] + CoA</text>
        <dbReference type="Rhea" id="RHEA:36683"/>
        <dbReference type="Rhea" id="RHEA-COMP:10131"/>
        <dbReference type="Rhea" id="RHEA-COMP:11032"/>
        <dbReference type="ChEBI" id="CHEBI:29950"/>
        <dbReference type="ChEBI" id="CHEBI:57287"/>
        <dbReference type="ChEBI" id="CHEBI:57379"/>
        <dbReference type="ChEBI" id="CHEBI:74151"/>
        <dbReference type="EC" id="2.3.1.225"/>
    </reaction>
</comment>
<dbReference type="AlphaFoldDB" id="F0VQC1"/>
<keyword evidence="8" id="KW-0449">Lipoprotein</keyword>
<comment type="similarity">
    <text evidence="2 10">Belongs to the DHHC palmitoyltransferase family.</text>
</comment>
<dbReference type="GO" id="GO:0006612">
    <property type="term" value="P:protein targeting to membrane"/>
    <property type="evidence" value="ECO:0007669"/>
    <property type="project" value="TreeGrafter"/>
</dbReference>
<dbReference type="GO" id="GO:0019706">
    <property type="term" value="F:protein-cysteine S-palmitoyltransferase activity"/>
    <property type="evidence" value="ECO:0007669"/>
    <property type="project" value="UniProtKB-EC"/>
</dbReference>
<dbReference type="VEuPathDB" id="ToxoDB:NCLIV_063440"/>
<dbReference type="InterPro" id="IPR001594">
    <property type="entry name" value="Palmitoyltrfase_DHHC"/>
</dbReference>
<evidence type="ECO:0000313" key="15">
    <source>
        <dbReference type="Proteomes" id="UP000007494"/>
    </source>
</evidence>
<dbReference type="GO" id="GO:0005783">
    <property type="term" value="C:endoplasmic reticulum"/>
    <property type="evidence" value="ECO:0007669"/>
    <property type="project" value="TreeGrafter"/>
</dbReference>
<proteinExistence type="inferred from homology"/>
<keyword evidence="5 10" id="KW-1133">Transmembrane helix</keyword>
<reference evidence="15" key="3">
    <citation type="journal article" date="2012" name="PLoS Pathog.">
        <title>Comparative genomics of the apicomplexan parasites Toxoplasma gondii and Neospora caninum: Coccidia differing in host range and transmission strategy.</title>
        <authorList>
            <person name="Reid A.J."/>
            <person name="Vermont S.J."/>
            <person name="Cotton J.A."/>
            <person name="Harris D."/>
            <person name="Hill-Cawthorne G.A."/>
            <person name="Konen-Waisman S."/>
            <person name="Latham S.M."/>
            <person name="Mourier T."/>
            <person name="Norton R."/>
            <person name="Quail M.A."/>
            <person name="Sanders M."/>
            <person name="Shanmugam D."/>
            <person name="Sohal A."/>
            <person name="Wasmuth J.D."/>
            <person name="Brunk B."/>
            <person name="Grigg M.E."/>
            <person name="Howard J.C."/>
            <person name="Parkinson J."/>
            <person name="Roos D.S."/>
            <person name="Trees A.J."/>
            <person name="Berriman M."/>
            <person name="Pain A."/>
            <person name="Wastling J.M."/>
        </authorList>
    </citation>
    <scope>NUCLEOTIDE SEQUENCE [LARGE SCALE GENOMIC DNA]</scope>
    <source>
        <strain evidence="15">Liverpool</strain>
    </source>
</reference>
<feature type="transmembrane region" description="Helical" evidence="10">
    <location>
        <begin position="218"/>
        <end position="236"/>
    </location>
</feature>
<evidence type="ECO:0000256" key="2">
    <source>
        <dbReference type="ARBA" id="ARBA00008574"/>
    </source>
</evidence>
<keyword evidence="6 10" id="KW-0472">Membrane</keyword>
<evidence type="ECO:0000256" key="4">
    <source>
        <dbReference type="ARBA" id="ARBA00022692"/>
    </source>
</evidence>
<feature type="transmembrane region" description="Helical" evidence="10">
    <location>
        <begin position="178"/>
        <end position="198"/>
    </location>
</feature>
<dbReference type="EMBL" id="LN714487">
    <property type="protein sequence ID" value="CEL70661.1"/>
    <property type="molecule type" value="Genomic_DNA"/>
</dbReference>
<dbReference type="GO" id="GO:0005794">
    <property type="term" value="C:Golgi apparatus"/>
    <property type="evidence" value="ECO:0007669"/>
    <property type="project" value="TreeGrafter"/>
</dbReference>
<sequence>MKSPAAPHPARTGMEAPPDDDGAQQTSLVVEPRNIWLDGCGDRPSTCRTSREQRACKSGPAERGTHTCRQAEPSSWQTFPAYPSPPSRTRRQQKRTGSIHLAADGDQTPLSDCVQGNDIEEQASEPPTFHQEASAFARAPFSLDLFQIADASHPPGTSTHDPHTYTISRPLKSLRARFISTICAFFYVSTLTFSVAFLYIEDTSCRQAFAERRTFECLLWVAVHVCAIAFYIWVGINPGYIRKPEEYPEGLSTTFPVSVPAEGGSIHRISFIPSHTSDSEKDGHQSNVTGHSFLEVCTQHTLSPETGCDKGGKMRRATSAVSMYEDLAAATCATDVVAITCSTDMAAITCSADQCGNKSQCSSTCYVGEGKTPSPRDSSNSQRRAHAAHWESGALWKETNVDGNDDPIDFGCSVSEKQTTAGVETRDSLIVTNSGFCVLDRRCYTFCIYCRVLQPLRTRHCAECNHCVLTYDHHCAFLGCCIGEFNHWRFYLFLLSQTIAVTWDSAAAGLLAYHTYLILSNQTTWDWHLTWKHGDEIPFNVFDNDYYDCGC</sequence>
<dbReference type="PANTHER" id="PTHR22883">
    <property type="entry name" value="ZINC FINGER DHHC DOMAIN CONTAINING PROTEIN"/>
    <property type="match status" value="1"/>
</dbReference>
<keyword evidence="15" id="KW-1185">Reference proteome</keyword>
<evidence type="ECO:0000256" key="7">
    <source>
        <dbReference type="ARBA" id="ARBA00023139"/>
    </source>
</evidence>
<dbReference type="InParanoid" id="F0VQC1"/>
<dbReference type="OMA" id="FHQEASA"/>
<evidence type="ECO:0000256" key="8">
    <source>
        <dbReference type="ARBA" id="ARBA00023288"/>
    </source>
</evidence>
<gene>
    <name evidence="14" type="ORF">BN1204_063440</name>
    <name evidence="13" type="ORF">NCLIV_063440</name>
</gene>
<feature type="region of interest" description="Disordered" evidence="11">
    <location>
        <begin position="1"/>
        <end position="111"/>
    </location>
</feature>
<evidence type="ECO:0000313" key="14">
    <source>
        <dbReference type="EMBL" id="CEL70661.1"/>
    </source>
</evidence>
<feature type="domain" description="Palmitoyltransferase DHHC" evidence="12">
    <location>
        <begin position="445"/>
        <end position="503"/>
    </location>
</feature>
<dbReference type="InterPro" id="IPR039859">
    <property type="entry name" value="PFA4/ZDH16/20/ERF2-like"/>
</dbReference>
<dbReference type="OrthoDB" id="9909019at2759"/>
<evidence type="ECO:0000256" key="10">
    <source>
        <dbReference type="RuleBase" id="RU079119"/>
    </source>
</evidence>
<reference evidence="14" key="4">
    <citation type="journal article" date="2015" name="PLoS ONE">
        <title>Comprehensive Evaluation of Toxoplasma gondii VEG and Neospora caninum LIV Genomes with Tachyzoite Stage Transcriptome and Proteome Defines Novel Transcript Features.</title>
        <authorList>
            <person name="Ramaprasad A."/>
            <person name="Mourier T."/>
            <person name="Naeem R."/>
            <person name="Malas T.B."/>
            <person name="Moussa E."/>
            <person name="Panigrahi A."/>
            <person name="Vermont S.J."/>
            <person name="Otto T.D."/>
            <person name="Wastling J."/>
            <person name="Pain A."/>
        </authorList>
    </citation>
    <scope>NUCLEOTIDE SEQUENCE</scope>
    <source>
        <strain evidence="14">Liverpool</strain>
    </source>
</reference>
<protein>
    <recommendedName>
        <fullName evidence="10">Palmitoyltransferase</fullName>
        <ecNumber evidence="10">2.3.1.225</ecNumber>
    </recommendedName>
</protein>